<dbReference type="SUPFAM" id="SSF54495">
    <property type="entry name" value="UBC-like"/>
    <property type="match status" value="1"/>
</dbReference>
<dbReference type="Gene3D" id="3.10.110.10">
    <property type="entry name" value="Ubiquitin Conjugating Enzyme"/>
    <property type="match status" value="1"/>
</dbReference>
<feature type="domain" description="UBC core" evidence="9">
    <location>
        <begin position="1"/>
        <end position="147"/>
    </location>
</feature>
<dbReference type="PROSITE" id="PS50127">
    <property type="entry name" value="UBC_2"/>
    <property type="match status" value="1"/>
</dbReference>
<evidence type="ECO:0000256" key="8">
    <source>
        <dbReference type="SAM" id="Phobius"/>
    </source>
</evidence>
<dbReference type="InterPro" id="IPR023313">
    <property type="entry name" value="UBQ-conjugating_AS"/>
</dbReference>
<evidence type="ECO:0000256" key="2">
    <source>
        <dbReference type="ARBA" id="ARBA00022741"/>
    </source>
</evidence>
<sequence>MASKRILKELKDLQKDPPTSCSAGPVAEDMFHWQATIMGPTDSPYAGGVFLVTIHFPPDYPFKPPKVAFRTKVFHPNINSNGSICLDILKEQWSPALTISKVLLSICSLLTDPNPDDPLVPEIAHMYKTDRAKYETTARSWTQNWEKSFGPFRCYFYDLVYFGLCLGNGLVAFYIILETKLFALGDYYFWSFQALETTFGWLSGLGYAFDWRIEPGRKLGAQLAKACCYSWGGNSDTGPPP</sequence>
<dbReference type="GO" id="GO:0005524">
    <property type="term" value="F:ATP binding"/>
    <property type="evidence" value="ECO:0007669"/>
    <property type="project" value="UniProtKB-UniRule"/>
</dbReference>
<proteinExistence type="inferred from homology"/>
<comment type="similarity">
    <text evidence="7">Belongs to the ubiquitin-conjugating enzyme family.</text>
</comment>
<comment type="caution">
    <text evidence="10">The sequence shown here is derived from an EMBL/GenBank/DDBJ whole genome shotgun (WGS) entry which is preliminary data.</text>
</comment>
<evidence type="ECO:0000259" key="9">
    <source>
        <dbReference type="PROSITE" id="PS50127"/>
    </source>
</evidence>
<accession>A0AAW2DEB8</accession>
<evidence type="ECO:0000256" key="3">
    <source>
        <dbReference type="ARBA" id="ARBA00022786"/>
    </source>
</evidence>
<dbReference type="PROSITE" id="PS00183">
    <property type="entry name" value="UBC_1"/>
    <property type="match status" value="1"/>
</dbReference>
<dbReference type="CDD" id="cd23792">
    <property type="entry name" value="UBCc_UBE2D"/>
    <property type="match status" value="1"/>
</dbReference>
<keyword evidence="2 7" id="KW-0547">Nucleotide-binding</keyword>
<name>A0AAW2DEB8_9ROSI</name>
<evidence type="ECO:0000256" key="5">
    <source>
        <dbReference type="ARBA" id="ARBA00043952"/>
    </source>
</evidence>
<keyword evidence="1" id="KW-0808">Transferase</keyword>
<keyword evidence="3 7" id="KW-0833">Ubl conjugation pathway</keyword>
<feature type="transmembrane region" description="Helical" evidence="8">
    <location>
        <begin position="155"/>
        <end position="176"/>
    </location>
</feature>
<dbReference type="FunFam" id="3.10.110.10:FF:000001">
    <property type="entry name" value="Ubiquitin-conjugating enzyme 28, E2"/>
    <property type="match status" value="1"/>
</dbReference>
<dbReference type="InterPro" id="IPR000608">
    <property type="entry name" value="UBC"/>
</dbReference>
<dbReference type="EMBL" id="JAZDWU010000003">
    <property type="protein sequence ID" value="KAL0008534.1"/>
    <property type="molecule type" value="Genomic_DNA"/>
</dbReference>
<keyword evidence="8" id="KW-0812">Transmembrane</keyword>
<dbReference type="InterPro" id="IPR016135">
    <property type="entry name" value="UBQ-conjugating_enzyme/RWD"/>
</dbReference>
<organism evidence="10 11">
    <name type="scientific">Lithocarpus litseifolius</name>
    <dbReference type="NCBI Taxonomy" id="425828"/>
    <lineage>
        <taxon>Eukaryota</taxon>
        <taxon>Viridiplantae</taxon>
        <taxon>Streptophyta</taxon>
        <taxon>Embryophyta</taxon>
        <taxon>Tracheophyta</taxon>
        <taxon>Spermatophyta</taxon>
        <taxon>Magnoliopsida</taxon>
        <taxon>eudicotyledons</taxon>
        <taxon>Gunneridae</taxon>
        <taxon>Pentapetalae</taxon>
        <taxon>rosids</taxon>
        <taxon>fabids</taxon>
        <taxon>Fagales</taxon>
        <taxon>Fagaceae</taxon>
        <taxon>Lithocarpus</taxon>
    </lineage>
</organism>
<gene>
    <name evidence="10" type="ORF">SO802_010036</name>
</gene>
<dbReference type="GO" id="GO:0006511">
    <property type="term" value="P:ubiquitin-dependent protein catabolic process"/>
    <property type="evidence" value="ECO:0007669"/>
    <property type="project" value="UniProtKB-ARBA"/>
</dbReference>
<keyword evidence="8" id="KW-1133">Transmembrane helix</keyword>
<comment type="pathway">
    <text evidence="5">Protein modification.</text>
</comment>
<evidence type="ECO:0000256" key="4">
    <source>
        <dbReference type="ARBA" id="ARBA00022840"/>
    </source>
</evidence>
<keyword evidence="8" id="KW-0472">Membrane</keyword>
<evidence type="ECO:0000313" key="10">
    <source>
        <dbReference type="EMBL" id="KAL0008534.1"/>
    </source>
</evidence>
<dbReference type="Pfam" id="PF00179">
    <property type="entry name" value="UQ_con"/>
    <property type="match status" value="1"/>
</dbReference>
<evidence type="ECO:0000256" key="7">
    <source>
        <dbReference type="RuleBase" id="RU362109"/>
    </source>
</evidence>
<dbReference type="SMART" id="SM00212">
    <property type="entry name" value="UBCc"/>
    <property type="match status" value="1"/>
</dbReference>
<reference evidence="10 11" key="1">
    <citation type="submission" date="2024-01" db="EMBL/GenBank/DDBJ databases">
        <title>A telomere-to-telomere, gap-free genome of sweet tea (Lithocarpus litseifolius).</title>
        <authorList>
            <person name="Zhou J."/>
        </authorList>
    </citation>
    <scope>NUCLEOTIDE SEQUENCE [LARGE SCALE GENOMIC DNA]</scope>
    <source>
        <strain evidence="10">Zhou-2022a</strain>
        <tissue evidence="10">Leaf</tissue>
    </source>
</reference>
<dbReference type="Proteomes" id="UP001459277">
    <property type="component" value="Unassembled WGS sequence"/>
</dbReference>
<evidence type="ECO:0000256" key="6">
    <source>
        <dbReference type="PROSITE-ProRule" id="PRU10133"/>
    </source>
</evidence>
<evidence type="ECO:0000313" key="11">
    <source>
        <dbReference type="Proteomes" id="UP001459277"/>
    </source>
</evidence>
<protein>
    <recommendedName>
        <fullName evidence="9">UBC core domain-containing protein</fullName>
    </recommendedName>
</protein>
<dbReference type="PANTHER" id="PTHR24068">
    <property type="entry name" value="UBIQUITIN-CONJUGATING ENZYME E2"/>
    <property type="match status" value="1"/>
</dbReference>
<dbReference type="GO" id="GO:0004842">
    <property type="term" value="F:ubiquitin-protein transferase activity"/>
    <property type="evidence" value="ECO:0007669"/>
    <property type="project" value="UniProtKB-ARBA"/>
</dbReference>
<feature type="transmembrane region" description="Helical" evidence="8">
    <location>
        <begin position="188"/>
        <end position="209"/>
    </location>
</feature>
<dbReference type="AlphaFoldDB" id="A0AAW2DEB8"/>
<evidence type="ECO:0000256" key="1">
    <source>
        <dbReference type="ARBA" id="ARBA00022679"/>
    </source>
</evidence>
<keyword evidence="4 7" id="KW-0067">ATP-binding</keyword>
<keyword evidence="11" id="KW-1185">Reference proteome</keyword>
<feature type="active site" description="Glycyl thioester intermediate" evidence="6">
    <location>
        <position position="85"/>
    </location>
</feature>